<organism evidence="1 2">
    <name type="scientific">Cuscuta campestris</name>
    <dbReference type="NCBI Taxonomy" id="132261"/>
    <lineage>
        <taxon>Eukaryota</taxon>
        <taxon>Viridiplantae</taxon>
        <taxon>Streptophyta</taxon>
        <taxon>Embryophyta</taxon>
        <taxon>Tracheophyta</taxon>
        <taxon>Spermatophyta</taxon>
        <taxon>Magnoliopsida</taxon>
        <taxon>eudicotyledons</taxon>
        <taxon>Gunneridae</taxon>
        <taxon>Pentapetalae</taxon>
        <taxon>asterids</taxon>
        <taxon>lamiids</taxon>
        <taxon>Solanales</taxon>
        <taxon>Convolvulaceae</taxon>
        <taxon>Cuscuteae</taxon>
        <taxon>Cuscuta</taxon>
        <taxon>Cuscuta subgen. Grammica</taxon>
        <taxon>Cuscuta sect. Cleistogrammica</taxon>
    </lineage>
</organism>
<reference evidence="1 2" key="1">
    <citation type="submission" date="2018-04" db="EMBL/GenBank/DDBJ databases">
        <authorList>
            <person name="Vogel A."/>
        </authorList>
    </citation>
    <scope>NUCLEOTIDE SEQUENCE [LARGE SCALE GENOMIC DNA]</scope>
</reference>
<dbReference type="Proteomes" id="UP000595140">
    <property type="component" value="Unassembled WGS sequence"/>
</dbReference>
<proteinExistence type="predicted"/>
<dbReference type="AlphaFoldDB" id="A0A484MER5"/>
<evidence type="ECO:0000313" key="1">
    <source>
        <dbReference type="EMBL" id="VFQ87232.1"/>
    </source>
</evidence>
<sequence>MKRVSDGEDAGQRRQGCGSARRWVRVSAAMGAGQLRRWMQVSDGERMPGAATAGAFDGGGCGSIIVIGGSAEAPAAVVLKYWRR</sequence>
<name>A0A484MER5_9ASTE</name>
<accession>A0A484MER5</accession>
<gene>
    <name evidence="1" type="ORF">CCAM_LOCUS29008</name>
</gene>
<evidence type="ECO:0000313" key="2">
    <source>
        <dbReference type="Proteomes" id="UP000595140"/>
    </source>
</evidence>
<protein>
    <submittedName>
        <fullName evidence="1">Uncharacterized protein</fullName>
    </submittedName>
</protein>
<keyword evidence="2" id="KW-1185">Reference proteome</keyword>
<dbReference type="EMBL" id="OOIL02003368">
    <property type="protein sequence ID" value="VFQ87232.1"/>
    <property type="molecule type" value="Genomic_DNA"/>
</dbReference>